<feature type="domain" description="Thiamine phosphate synthase/TenI" evidence="3">
    <location>
        <begin position="4"/>
        <end position="183"/>
    </location>
</feature>
<protein>
    <submittedName>
        <fullName evidence="4">Thiamine-phosphate pyrophosphorylase</fullName>
    </submittedName>
</protein>
<gene>
    <name evidence="4" type="ORF">SAMN05444410_11039</name>
</gene>
<dbReference type="Gene3D" id="3.20.20.70">
    <property type="entry name" value="Aldolase class I"/>
    <property type="match status" value="1"/>
</dbReference>
<evidence type="ECO:0000313" key="4">
    <source>
        <dbReference type="EMBL" id="SDX17358.1"/>
    </source>
</evidence>
<dbReference type="SUPFAM" id="SSF51391">
    <property type="entry name" value="Thiamin phosphate synthase"/>
    <property type="match status" value="1"/>
</dbReference>
<comment type="caution">
    <text evidence="4">The sequence shown here is derived from an EMBL/GenBank/DDBJ whole genome shotgun (WGS) entry which is preliminary data.</text>
</comment>
<keyword evidence="2" id="KW-0784">Thiamine biosynthesis</keyword>
<dbReference type="Proteomes" id="UP000198711">
    <property type="component" value="Unassembled WGS sequence"/>
</dbReference>
<reference evidence="4 5" key="1">
    <citation type="submission" date="2016-10" db="EMBL/GenBank/DDBJ databases">
        <authorList>
            <person name="Varghese N."/>
            <person name="Submissions S."/>
        </authorList>
    </citation>
    <scope>NUCLEOTIDE SEQUENCE [LARGE SCALE GENOMIC DNA]</scope>
    <source>
        <strain evidence="4 5">DSM 25353</strain>
    </source>
</reference>
<proteinExistence type="predicted"/>
<evidence type="ECO:0000256" key="2">
    <source>
        <dbReference type="ARBA" id="ARBA00022977"/>
    </source>
</evidence>
<sequence length="204" mass="22976">MKLIAITPENTVPEEASLANQLFQLGLDRLHLRKKDFGSDQYHAYLQQIDPEYHHRIAVHEQFDLVLTYHSLGLHCKNHVLHDQTQMSRILELYPISLSASVHSWREVEENNYPLNYVFISPVYNSISKKGYQASIDLNYLQSLKDNAATDLPAVVALGGVTHAHIPELFQKGFDGVAVLGAIWEEADPLAAFGKIKNAISECL</sequence>
<evidence type="ECO:0000313" key="5">
    <source>
        <dbReference type="Proteomes" id="UP000198711"/>
    </source>
</evidence>
<evidence type="ECO:0000256" key="1">
    <source>
        <dbReference type="ARBA" id="ARBA00004948"/>
    </source>
</evidence>
<accession>A0A8X8IDM9</accession>
<keyword evidence="5" id="KW-1185">Reference proteome</keyword>
<dbReference type="PANTHER" id="PTHR20857">
    <property type="entry name" value="THIAMINE-PHOSPHATE PYROPHOSPHORYLASE"/>
    <property type="match status" value="1"/>
</dbReference>
<dbReference type="InterPro" id="IPR022998">
    <property type="entry name" value="ThiamineP_synth_TenI"/>
</dbReference>
<dbReference type="GO" id="GO:0009228">
    <property type="term" value="P:thiamine biosynthetic process"/>
    <property type="evidence" value="ECO:0007669"/>
    <property type="project" value="UniProtKB-KW"/>
</dbReference>
<dbReference type="InterPro" id="IPR036206">
    <property type="entry name" value="ThiamineP_synth_sf"/>
</dbReference>
<comment type="pathway">
    <text evidence="1">Cofactor biosynthesis; thiamine diphosphate biosynthesis.</text>
</comment>
<dbReference type="CDD" id="cd00564">
    <property type="entry name" value="TMP_TenI"/>
    <property type="match status" value="1"/>
</dbReference>
<dbReference type="GO" id="GO:0005737">
    <property type="term" value="C:cytoplasm"/>
    <property type="evidence" value="ECO:0007669"/>
    <property type="project" value="TreeGrafter"/>
</dbReference>
<dbReference type="Pfam" id="PF02581">
    <property type="entry name" value="TMP-TENI"/>
    <property type="match status" value="1"/>
</dbReference>
<dbReference type="RefSeq" id="WP_092724249.1">
    <property type="nucleotide sequence ID" value="NZ_FNNO01000010.1"/>
</dbReference>
<dbReference type="GO" id="GO:0004789">
    <property type="term" value="F:thiamine-phosphate diphosphorylase activity"/>
    <property type="evidence" value="ECO:0007669"/>
    <property type="project" value="TreeGrafter"/>
</dbReference>
<dbReference type="EMBL" id="FNNO01000010">
    <property type="protein sequence ID" value="SDX17358.1"/>
    <property type="molecule type" value="Genomic_DNA"/>
</dbReference>
<dbReference type="AlphaFoldDB" id="A0A8X8IDM9"/>
<dbReference type="InterPro" id="IPR013785">
    <property type="entry name" value="Aldolase_TIM"/>
</dbReference>
<organism evidence="4 5">
    <name type="scientific">Hydrobacter penzbergensis</name>
    <dbReference type="NCBI Taxonomy" id="1235997"/>
    <lineage>
        <taxon>Bacteria</taxon>
        <taxon>Pseudomonadati</taxon>
        <taxon>Bacteroidota</taxon>
        <taxon>Chitinophagia</taxon>
        <taxon>Chitinophagales</taxon>
        <taxon>Chitinophagaceae</taxon>
        <taxon>Hydrobacter</taxon>
    </lineage>
</organism>
<evidence type="ECO:0000259" key="3">
    <source>
        <dbReference type="Pfam" id="PF02581"/>
    </source>
</evidence>
<dbReference type="PANTHER" id="PTHR20857:SF15">
    <property type="entry name" value="THIAMINE-PHOSPHATE SYNTHASE"/>
    <property type="match status" value="1"/>
</dbReference>
<name>A0A8X8IDM9_9BACT</name>